<comment type="caution">
    <text evidence="2">The sequence shown here is derived from an EMBL/GenBank/DDBJ whole genome shotgun (WGS) entry which is preliminary data.</text>
</comment>
<feature type="domain" description="DUF3859" evidence="1">
    <location>
        <begin position="9"/>
        <end position="123"/>
    </location>
</feature>
<reference evidence="2 3" key="1">
    <citation type="submission" date="2021-01" db="EMBL/GenBank/DDBJ databases">
        <title>Carboxyliciviraga sp.nov., isolated from coastal sediments.</title>
        <authorList>
            <person name="Lu D."/>
            <person name="Zhang T."/>
        </authorList>
    </citation>
    <scope>NUCLEOTIDE SEQUENCE [LARGE SCALE GENOMIC DNA]</scope>
    <source>
        <strain evidence="2 3">N1Y132</strain>
    </source>
</reference>
<dbReference type="Proteomes" id="UP000605676">
    <property type="component" value="Unassembled WGS sequence"/>
</dbReference>
<keyword evidence="3" id="KW-1185">Reference proteome</keyword>
<protein>
    <submittedName>
        <fullName evidence="2">DUF3859 domain-containing protein</fullName>
    </submittedName>
</protein>
<evidence type="ECO:0000313" key="3">
    <source>
        <dbReference type="Proteomes" id="UP000605676"/>
    </source>
</evidence>
<dbReference type="Pfam" id="PF12975">
    <property type="entry name" value="DUF3859"/>
    <property type="match status" value="1"/>
</dbReference>
<dbReference type="EMBL" id="JAENRR010000033">
    <property type="protein sequence ID" value="MBK3518410.1"/>
    <property type="molecule type" value="Genomic_DNA"/>
</dbReference>
<evidence type="ECO:0000313" key="2">
    <source>
        <dbReference type="EMBL" id="MBK3518410.1"/>
    </source>
</evidence>
<proteinExistence type="predicted"/>
<dbReference type="RefSeq" id="WP_200465638.1">
    <property type="nucleotide sequence ID" value="NZ_JAENRR010000033.1"/>
</dbReference>
<evidence type="ECO:0000259" key="1">
    <source>
        <dbReference type="Pfam" id="PF12975"/>
    </source>
</evidence>
<sequence length="128" mass="15018">MAKKKISWELYSFGEYSKWERTSKKLPKLLKITDKINIRPDIEFGYVIKIKGAKGKVVEYKIDHPPFKDKNGNVEPPFEGQYFIKSNDYEFFLGDTVWEPYDDKVGDWLLTTSLDGELIAEKKITLYL</sequence>
<dbReference type="InterPro" id="IPR024331">
    <property type="entry name" value="DUF3859"/>
</dbReference>
<organism evidence="2 3">
    <name type="scientific">Carboxylicivirga marina</name>
    <dbReference type="NCBI Taxonomy" id="2800988"/>
    <lineage>
        <taxon>Bacteria</taxon>
        <taxon>Pseudomonadati</taxon>
        <taxon>Bacteroidota</taxon>
        <taxon>Bacteroidia</taxon>
        <taxon>Marinilabiliales</taxon>
        <taxon>Marinilabiliaceae</taxon>
        <taxon>Carboxylicivirga</taxon>
    </lineage>
</organism>
<name>A0ABS1HL59_9BACT</name>
<gene>
    <name evidence="2" type="ORF">JIV24_13785</name>
</gene>
<dbReference type="Gene3D" id="2.60.40.2390">
    <property type="match status" value="1"/>
</dbReference>
<accession>A0ABS1HL59</accession>